<dbReference type="PANTHER" id="PTHR43157:SF31">
    <property type="entry name" value="PHOSPHATIDYLINOSITOL-GLYCAN BIOSYNTHESIS CLASS F PROTEIN"/>
    <property type="match status" value="1"/>
</dbReference>
<dbReference type="Gene3D" id="3.40.50.720">
    <property type="entry name" value="NAD(P)-binding Rossmann-like Domain"/>
    <property type="match status" value="1"/>
</dbReference>
<sequence length="278" mass="30523">MIDKIALITGASSGIGKATALELARQKYTLILVSQNERRGTQVIREIYKELPGAEAEFMPCDLADFSAVRQLAAKVQQRYSHLDVLINNAGILPGAHEITPDGFERSWATNHLGPFLLTNLLLDLVKQAPAGRIINVSSEAHRMGKIAFDPEKNEKKYSAFTAYCNSKLANVLFTYELARRLESTAVTVNALHPGVIASSFGQTGSGFLKFMFQLGRPFMSTPEKGASTVIYLATSPNVAQTTGLYFKNKKTVKSSKLSYNQALAQQLYQESEAQVKI</sequence>
<dbReference type="PANTHER" id="PTHR43157">
    <property type="entry name" value="PHOSPHATIDYLINOSITOL-GLYCAN BIOSYNTHESIS CLASS F PROTEIN-RELATED"/>
    <property type="match status" value="1"/>
</dbReference>
<dbReference type="EC" id="1.-.-.-" evidence="3"/>
<proteinExistence type="inferred from homology"/>
<evidence type="ECO:0000256" key="1">
    <source>
        <dbReference type="ARBA" id="ARBA00023002"/>
    </source>
</evidence>
<evidence type="ECO:0000313" key="3">
    <source>
        <dbReference type="EMBL" id="RDC63105.1"/>
    </source>
</evidence>
<gene>
    <name evidence="3" type="ORF">AHMF7616_01705</name>
</gene>
<keyword evidence="4" id="KW-1185">Reference proteome</keyword>
<organism evidence="3 4">
    <name type="scientific">Adhaeribacter pallidiroseus</name>
    <dbReference type="NCBI Taxonomy" id="2072847"/>
    <lineage>
        <taxon>Bacteria</taxon>
        <taxon>Pseudomonadati</taxon>
        <taxon>Bacteroidota</taxon>
        <taxon>Cytophagia</taxon>
        <taxon>Cytophagales</taxon>
        <taxon>Hymenobacteraceae</taxon>
        <taxon>Adhaeribacter</taxon>
    </lineage>
</organism>
<protein>
    <submittedName>
        <fullName evidence="3">WW domain-containing oxidoreductase</fullName>
        <ecNumber evidence="3">1.-.-.-</ecNumber>
    </submittedName>
</protein>
<dbReference type="CDD" id="cd05327">
    <property type="entry name" value="retinol-DH_like_SDR_c_like"/>
    <property type="match status" value="1"/>
</dbReference>
<dbReference type="GO" id="GO:0016491">
    <property type="term" value="F:oxidoreductase activity"/>
    <property type="evidence" value="ECO:0007669"/>
    <property type="project" value="UniProtKB-KW"/>
</dbReference>
<dbReference type="SUPFAM" id="SSF51735">
    <property type="entry name" value="NAD(P)-binding Rossmann-fold domains"/>
    <property type="match status" value="1"/>
</dbReference>
<comment type="similarity">
    <text evidence="2">Belongs to the short-chain dehydrogenases/reductases (SDR) family.</text>
</comment>
<evidence type="ECO:0000313" key="4">
    <source>
        <dbReference type="Proteomes" id="UP000253919"/>
    </source>
</evidence>
<evidence type="ECO:0000256" key="2">
    <source>
        <dbReference type="RuleBase" id="RU000363"/>
    </source>
</evidence>
<dbReference type="InterPro" id="IPR036291">
    <property type="entry name" value="NAD(P)-bd_dom_sf"/>
</dbReference>
<dbReference type="EMBL" id="QASA01000001">
    <property type="protein sequence ID" value="RDC63105.1"/>
    <property type="molecule type" value="Genomic_DNA"/>
</dbReference>
<accession>A0A369QHP6</accession>
<dbReference type="OrthoDB" id="597510at2"/>
<dbReference type="Proteomes" id="UP000253919">
    <property type="component" value="Unassembled WGS sequence"/>
</dbReference>
<dbReference type="PRINTS" id="PR00080">
    <property type="entry name" value="SDRFAMILY"/>
</dbReference>
<dbReference type="AlphaFoldDB" id="A0A369QHP6"/>
<comment type="caution">
    <text evidence="3">The sequence shown here is derived from an EMBL/GenBank/DDBJ whole genome shotgun (WGS) entry which is preliminary data.</text>
</comment>
<dbReference type="Pfam" id="PF00106">
    <property type="entry name" value="adh_short"/>
    <property type="match status" value="1"/>
</dbReference>
<reference evidence="3 4" key="1">
    <citation type="submission" date="2018-04" db="EMBL/GenBank/DDBJ databases">
        <title>Adhaeribacter sp. HMF7616 genome sequencing and assembly.</title>
        <authorList>
            <person name="Kang H."/>
            <person name="Kang J."/>
            <person name="Cha I."/>
            <person name="Kim H."/>
            <person name="Joh K."/>
        </authorList>
    </citation>
    <scope>NUCLEOTIDE SEQUENCE [LARGE SCALE GENOMIC DNA]</scope>
    <source>
        <strain evidence="3 4">HMF7616</strain>
    </source>
</reference>
<keyword evidence="1 3" id="KW-0560">Oxidoreductase</keyword>
<dbReference type="RefSeq" id="WP_115372459.1">
    <property type="nucleotide sequence ID" value="NZ_QASA01000001.1"/>
</dbReference>
<dbReference type="PRINTS" id="PR00081">
    <property type="entry name" value="GDHRDH"/>
</dbReference>
<dbReference type="InterPro" id="IPR002347">
    <property type="entry name" value="SDR_fam"/>
</dbReference>
<name>A0A369QHP6_9BACT</name>